<organism evidence="2 3">
    <name type="scientific">Streptomyces ossamyceticus</name>
    <dbReference type="NCBI Taxonomy" id="249581"/>
    <lineage>
        <taxon>Bacteria</taxon>
        <taxon>Bacillati</taxon>
        <taxon>Actinomycetota</taxon>
        <taxon>Actinomycetes</taxon>
        <taxon>Kitasatosporales</taxon>
        <taxon>Streptomycetaceae</taxon>
        <taxon>Streptomyces</taxon>
    </lineage>
</organism>
<accession>A0ABV2UVG6</accession>
<dbReference type="Proteomes" id="UP001550210">
    <property type="component" value="Unassembled WGS sequence"/>
</dbReference>
<name>A0ABV2UVG6_9ACTN</name>
<comment type="caution">
    <text evidence="2">The sequence shown here is derived from an EMBL/GenBank/DDBJ whole genome shotgun (WGS) entry which is preliminary data.</text>
</comment>
<evidence type="ECO:0000256" key="1">
    <source>
        <dbReference type="SAM" id="Phobius"/>
    </source>
</evidence>
<gene>
    <name evidence="2" type="ORF">ABZZ21_13365</name>
</gene>
<evidence type="ECO:0000313" key="3">
    <source>
        <dbReference type="Proteomes" id="UP001550210"/>
    </source>
</evidence>
<keyword evidence="1" id="KW-0472">Membrane</keyword>
<evidence type="ECO:0000313" key="2">
    <source>
        <dbReference type="EMBL" id="MET9845553.1"/>
    </source>
</evidence>
<protein>
    <submittedName>
        <fullName evidence="2">Uncharacterized protein</fullName>
    </submittedName>
</protein>
<dbReference type="RefSeq" id="WP_055521990.1">
    <property type="nucleotide sequence ID" value="NZ_JBEGHN010000001.1"/>
</dbReference>
<keyword evidence="1" id="KW-0812">Transmembrane</keyword>
<sequence>MKQFLEFLGFLALLQGSGGLVYELTGKLRWGVTQRWAVLDGYELYVSIALIVLGLALFAAADSRRAR</sequence>
<dbReference type="EMBL" id="JBEXPZ010000015">
    <property type="protein sequence ID" value="MET9845553.1"/>
    <property type="molecule type" value="Genomic_DNA"/>
</dbReference>
<proteinExistence type="predicted"/>
<reference evidence="2 3" key="1">
    <citation type="submission" date="2024-06" db="EMBL/GenBank/DDBJ databases">
        <title>The Natural Products Discovery Center: Release of the First 8490 Sequenced Strains for Exploring Actinobacteria Biosynthetic Diversity.</title>
        <authorList>
            <person name="Kalkreuter E."/>
            <person name="Kautsar S.A."/>
            <person name="Yang D."/>
            <person name="Bader C.D."/>
            <person name="Teijaro C.N."/>
            <person name="Fluegel L."/>
            <person name="Davis C.M."/>
            <person name="Simpson J.R."/>
            <person name="Lauterbach L."/>
            <person name="Steele A.D."/>
            <person name="Gui C."/>
            <person name="Meng S."/>
            <person name="Li G."/>
            <person name="Viehrig K."/>
            <person name="Ye F."/>
            <person name="Su P."/>
            <person name="Kiefer A.F."/>
            <person name="Nichols A."/>
            <person name="Cepeda A.J."/>
            <person name="Yan W."/>
            <person name="Fan B."/>
            <person name="Jiang Y."/>
            <person name="Adhikari A."/>
            <person name="Zheng C.-J."/>
            <person name="Schuster L."/>
            <person name="Cowan T.M."/>
            <person name="Smanski M.J."/>
            <person name="Chevrette M.G."/>
            <person name="De Carvalho L.P.S."/>
            <person name="Shen B."/>
        </authorList>
    </citation>
    <scope>NUCLEOTIDE SEQUENCE [LARGE SCALE GENOMIC DNA]</scope>
    <source>
        <strain evidence="2 3">NPDC006434</strain>
    </source>
</reference>
<feature type="transmembrane region" description="Helical" evidence="1">
    <location>
        <begin position="42"/>
        <end position="61"/>
    </location>
</feature>
<keyword evidence="1" id="KW-1133">Transmembrane helix</keyword>
<keyword evidence="3" id="KW-1185">Reference proteome</keyword>